<dbReference type="Gene3D" id="3.90.660.50">
    <property type="match status" value="1"/>
</dbReference>
<dbReference type="SUPFAM" id="SSF51905">
    <property type="entry name" value="FAD/NAD(P)-binding domain"/>
    <property type="match status" value="1"/>
</dbReference>
<comment type="caution">
    <text evidence="2">The sequence shown here is derived from an EMBL/GenBank/DDBJ whole genome shotgun (WGS) entry which is preliminary data.</text>
</comment>
<dbReference type="PANTHER" id="PTHR43734">
    <property type="entry name" value="PHYTOENE DESATURASE"/>
    <property type="match status" value="1"/>
</dbReference>
<proteinExistence type="predicted"/>
<accession>A0A1V3G8F1</accession>
<dbReference type="EMBL" id="MQMF01000002">
    <property type="protein sequence ID" value="OOE12683.1"/>
    <property type="molecule type" value="Genomic_DNA"/>
</dbReference>
<protein>
    <recommendedName>
        <fullName evidence="1">Amine oxidase domain-containing protein</fullName>
    </recommendedName>
</protein>
<sequence length="429" mass="47231">MNKYDAAIIGGGVSGLAAAVYLSKAGLSVVIFEKGKELGGRAQTVNRNGALFNLGGHALYRGGAAEEILKELEINVSGNVPDTKGYAIWSNGLLELPDSLSSMLKTKLLSWSGKMELGKLMIKLRKIKAASIKPMTLRNWAETEVKDPMVRHVFYALCRTSTYCIDPDQQAASAVIKQVQLGMKGVLYIDGGWQTIVDHLRRKAEENGVDILTNKTVVSIDCKEMQHIHFTDGEKLEVPTVIVTTGPENTCKLVRGAEQTMLQKWKEQAQPVYAACLDVALHHLPNPNHNFAIAVDQHILFSNHSRASMLSKNGSAVLQLIKYLGTEKNCDPKIHKQELEEVMDLMQPGWRENVIAQQFLPQMTVVHDTITVNDRHYFGPSIPEIPGLYIAGDGTGHGEMLVDAAFASSKRAAYAIIEKYGAQRVQREA</sequence>
<dbReference type="GO" id="GO:0016491">
    <property type="term" value="F:oxidoreductase activity"/>
    <property type="evidence" value="ECO:0007669"/>
    <property type="project" value="InterPro"/>
</dbReference>
<evidence type="ECO:0000313" key="3">
    <source>
        <dbReference type="Proteomes" id="UP000188597"/>
    </source>
</evidence>
<name>A0A1V3G8F1_9BACL</name>
<dbReference type="PRINTS" id="PR00469">
    <property type="entry name" value="PNDRDTASEII"/>
</dbReference>
<feature type="domain" description="Amine oxidase" evidence="1">
    <location>
        <begin position="13"/>
        <end position="248"/>
    </location>
</feature>
<dbReference type="AlphaFoldDB" id="A0A1V3G8F1"/>
<evidence type="ECO:0000313" key="2">
    <source>
        <dbReference type="EMBL" id="OOE12683.1"/>
    </source>
</evidence>
<dbReference type="Gene3D" id="3.50.50.60">
    <property type="entry name" value="FAD/NAD(P)-binding domain"/>
    <property type="match status" value="1"/>
</dbReference>
<evidence type="ECO:0000259" key="1">
    <source>
        <dbReference type="Pfam" id="PF01593"/>
    </source>
</evidence>
<reference evidence="2 3" key="1">
    <citation type="submission" date="2016-11" db="EMBL/GenBank/DDBJ databases">
        <authorList>
            <person name="Jaros S."/>
            <person name="Januszkiewicz K."/>
            <person name="Wedrychowicz H."/>
        </authorList>
    </citation>
    <scope>NUCLEOTIDE SEQUENCE [LARGE SCALE GENOMIC DNA]</scope>
    <source>
        <strain evidence="2 3">Con a/3</strain>
    </source>
</reference>
<dbReference type="Proteomes" id="UP000188597">
    <property type="component" value="Unassembled WGS sequence"/>
</dbReference>
<dbReference type="Pfam" id="PF01593">
    <property type="entry name" value="Amino_oxidase"/>
    <property type="match status" value="1"/>
</dbReference>
<organism evidence="2 3">
    <name type="scientific">Fictibacillus arsenicus</name>
    <dbReference type="NCBI Taxonomy" id="255247"/>
    <lineage>
        <taxon>Bacteria</taxon>
        <taxon>Bacillati</taxon>
        <taxon>Bacillota</taxon>
        <taxon>Bacilli</taxon>
        <taxon>Bacillales</taxon>
        <taxon>Fictibacillaceae</taxon>
        <taxon>Fictibacillus</taxon>
    </lineage>
</organism>
<dbReference type="PANTHER" id="PTHR43734:SF4">
    <property type="entry name" value="AMINE OXIDASE DOMAIN-CONTAINING PROTEIN"/>
    <property type="match status" value="1"/>
</dbReference>
<dbReference type="RefSeq" id="WP_139343084.1">
    <property type="nucleotide sequence ID" value="NZ_MQMF01000002.1"/>
</dbReference>
<dbReference type="InterPro" id="IPR036188">
    <property type="entry name" value="FAD/NAD-bd_sf"/>
</dbReference>
<gene>
    <name evidence="2" type="ORF">UN64_11505</name>
</gene>
<dbReference type="OrthoDB" id="269318at2"/>
<dbReference type="InterPro" id="IPR002937">
    <property type="entry name" value="Amino_oxidase"/>
</dbReference>